<proteinExistence type="predicted"/>
<sequence length="37" mass="4303">MLVFCQIPGPCVITLPAQNIMPKYTAKKYKIIWQTTY</sequence>
<protein>
    <submittedName>
        <fullName evidence="1">Uncharacterized protein</fullName>
    </submittedName>
</protein>
<dbReference type="EMBL" id="GBXM01107001">
    <property type="protein sequence ID" value="JAH01576.1"/>
    <property type="molecule type" value="Transcribed_RNA"/>
</dbReference>
<dbReference type="AlphaFoldDB" id="A0A0E9PA78"/>
<reference evidence="1" key="1">
    <citation type="submission" date="2014-11" db="EMBL/GenBank/DDBJ databases">
        <authorList>
            <person name="Amaro Gonzalez C."/>
        </authorList>
    </citation>
    <scope>NUCLEOTIDE SEQUENCE</scope>
</reference>
<accession>A0A0E9PA78</accession>
<evidence type="ECO:0000313" key="1">
    <source>
        <dbReference type="EMBL" id="JAH01576.1"/>
    </source>
</evidence>
<name>A0A0E9PA78_ANGAN</name>
<reference evidence="1" key="2">
    <citation type="journal article" date="2015" name="Fish Shellfish Immunol.">
        <title>Early steps in the European eel (Anguilla anguilla)-Vibrio vulnificus interaction in the gills: Role of the RtxA13 toxin.</title>
        <authorList>
            <person name="Callol A."/>
            <person name="Pajuelo D."/>
            <person name="Ebbesson L."/>
            <person name="Teles M."/>
            <person name="MacKenzie S."/>
            <person name="Amaro C."/>
        </authorList>
    </citation>
    <scope>NUCLEOTIDE SEQUENCE</scope>
</reference>
<organism evidence="1">
    <name type="scientific">Anguilla anguilla</name>
    <name type="common">European freshwater eel</name>
    <name type="synonym">Muraena anguilla</name>
    <dbReference type="NCBI Taxonomy" id="7936"/>
    <lineage>
        <taxon>Eukaryota</taxon>
        <taxon>Metazoa</taxon>
        <taxon>Chordata</taxon>
        <taxon>Craniata</taxon>
        <taxon>Vertebrata</taxon>
        <taxon>Euteleostomi</taxon>
        <taxon>Actinopterygii</taxon>
        <taxon>Neopterygii</taxon>
        <taxon>Teleostei</taxon>
        <taxon>Anguilliformes</taxon>
        <taxon>Anguillidae</taxon>
        <taxon>Anguilla</taxon>
    </lineage>
</organism>